<evidence type="ECO:0000313" key="1">
    <source>
        <dbReference type="Proteomes" id="UP000887565"/>
    </source>
</evidence>
<dbReference type="WBParaSite" id="nRc.2.0.1.t36911-RA">
    <property type="protein sequence ID" value="nRc.2.0.1.t36911-RA"/>
    <property type="gene ID" value="nRc.2.0.1.g36911"/>
</dbReference>
<dbReference type="AlphaFoldDB" id="A0A915KG14"/>
<evidence type="ECO:0000313" key="2">
    <source>
        <dbReference type="WBParaSite" id="nRc.2.0.1.t36911-RA"/>
    </source>
</evidence>
<organism evidence="1 2">
    <name type="scientific">Romanomermis culicivorax</name>
    <name type="common">Nematode worm</name>
    <dbReference type="NCBI Taxonomy" id="13658"/>
    <lineage>
        <taxon>Eukaryota</taxon>
        <taxon>Metazoa</taxon>
        <taxon>Ecdysozoa</taxon>
        <taxon>Nematoda</taxon>
        <taxon>Enoplea</taxon>
        <taxon>Dorylaimia</taxon>
        <taxon>Mermithida</taxon>
        <taxon>Mermithoidea</taxon>
        <taxon>Mermithidae</taxon>
        <taxon>Romanomermis</taxon>
    </lineage>
</organism>
<name>A0A915KG14_ROMCU</name>
<reference evidence="2" key="1">
    <citation type="submission" date="2022-11" db="UniProtKB">
        <authorList>
            <consortium name="WormBaseParasite"/>
        </authorList>
    </citation>
    <scope>IDENTIFICATION</scope>
</reference>
<protein>
    <submittedName>
        <fullName evidence="2">Uncharacterized protein</fullName>
    </submittedName>
</protein>
<sequence length="116" mass="13548">MEKPSFSETVWGAIAGKNIYQFPEKIGNSHFFLFEKDQYVKSVNVLKRLFFFKPIILKLASLIVNSIETRESLVAKPDFGEGLRFRKAVSKKNVPHKLRRPLIPRTSLNIKQSRWR</sequence>
<keyword evidence="1" id="KW-1185">Reference proteome</keyword>
<proteinExistence type="predicted"/>
<dbReference type="Proteomes" id="UP000887565">
    <property type="component" value="Unplaced"/>
</dbReference>
<accession>A0A915KG14</accession>